<dbReference type="SUPFAM" id="SSF51730">
    <property type="entry name" value="FAD-linked oxidoreductase"/>
    <property type="match status" value="1"/>
</dbReference>
<feature type="binding site" evidence="10">
    <location>
        <position position="124"/>
    </location>
    <ligand>
        <name>FAD</name>
        <dbReference type="ChEBI" id="CHEBI:57692"/>
    </ligand>
</feature>
<evidence type="ECO:0000256" key="6">
    <source>
        <dbReference type="ARBA" id="ARBA00023002"/>
    </source>
</evidence>
<evidence type="ECO:0000256" key="5">
    <source>
        <dbReference type="ARBA" id="ARBA00022827"/>
    </source>
</evidence>
<dbReference type="RefSeq" id="WP_004074205.1">
    <property type="nucleotide sequence ID" value="NZ_CM001488.1"/>
</dbReference>
<proteinExistence type="predicted"/>
<gene>
    <name evidence="12" type="ORF">DespoDRAFT_02779</name>
</gene>
<evidence type="ECO:0000256" key="4">
    <source>
        <dbReference type="ARBA" id="ARBA00022741"/>
    </source>
</evidence>
<feature type="domain" description="Proline dehydrogenase" evidence="11">
    <location>
        <begin position="35"/>
        <end position="293"/>
    </location>
</feature>
<dbReference type="PIRSF" id="PIRSF000196">
    <property type="entry name" value="Pro_dehydrog"/>
    <property type="match status" value="1"/>
</dbReference>
<accession>I5B540</accession>
<sequence length="303" mass="34854">MLHKIISHTLPYFPPQLIWRFSKSYIAGETTRDAINASKALNRENIMVTLDILGKFVKTMPQAAENRDAYLALIRTIEAAGIDGNCSLKPTMFGLMIDKKTCFEYMRELTAEAASHGNFVRIDMEDSPCVDGAIDIFRRLKQEFPRNIGLVLQAYLKRTLSDLESMLDLRRDDAALNFRLVKGIYVEPAAIAYKDYHEINAHFLEDLEFMFKNNVYAAIATHDTPLIQGALALIDKYQVPKDKYEFQMLYGVTPKKRRELVQNGHRMRVYVPFGEEWFGYSTRRLKENPAMVKHIIKALFSKG</sequence>
<dbReference type="InterPro" id="IPR008219">
    <property type="entry name" value="PRODH_bac_arc"/>
</dbReference>
<keyword evidence="4 10" id="KW-0547">Nucleotide-binding</keyword>
<dbReference type="Pfam" id="PF01619">
    <property type="entry name" value="Pro_dh"/>
    <property type="match status" value="1"/>
</dbReference>
<dbReference type="HOGENOM" id="CLU_061158_0_0_7"/>
<feature type="binding site" evidence="9">
    <location>
        <position position="284"/>
    </location>
    <ligand>
        <name>substrate</name>
    </ligand>
</feature>
<dbReference type="STRING" id="879212.DespoDRAFT_02779"/>
<evidence type="ECO:0000313" key="12">
    <source>
        <dbReference type="EMBL" id="EIM64603.1"/>
    </source>
</evidence>
<comment type="catalytic activity">
    <reaction evidence="8">
        <text>L-proline + a quinone = (S)-1-pyrroline-5-carboxylate + a quinol + H(+)</text>
        <dbReference type="Rhea" id="RHEA:23784"/>
        <dbReference type="ChEBI" id="CHEBI:15378"/>
        <dbReference type="ChEBI" id="CHEBI:17388"/>
        <dbReference type="ChEBI" id="CHEBI:24646"/>
        <dbReference type="ChEBI" id="CHEBI:60039"/>
        <dbReference type="ChEBI" id="CHEBI:132124"/>
        <dbReference type="EC" id="1.5.5.2"/>
    </reaction>
</comment>
<dbReference type="InterPro" id="IPR002872">
    <property type="entry name" value="Proline_DH_dom"/>
</dbReference>
<evidence type="ECO:0000256" key="9">
    <source>
        <dbReference type="PIRSR" id="PIRSR000196-1"/>
    </source>
</evidence>
<evidence type="ECO:0000256" key="7">
    <source>
        <dbReference type="ARBA" id="ARBA00023062"/>
    </source>
</evidence>
<dbReference type="OrthoDB" id="9773461at2"/>
<keyword evidence="5 10" id="KW-0274">FAD</keyword>
<dbReference type="EC" id="1.5.5.2" evidence="2"/>
<evidence type="ECO:0000313" key="13">
    <source>
        <dbReference type="Proteomes" id="UP000005778"/>
    </source>
</evidence>
<keyword evidence="6" id="KW-0560">Oxidoreductase</keyword>
<feature type="binding site" evidence="10">
    <location>
        <position position="153"/>
    </location>
    <ligand>
        <name>FAD</name>
        <dbReference type="ChEBI" id="CHEBI:57692"/>
    </ligand>
</feature>
<evidence type="ECO:0000256" key="10">
    <source>
        <dbReference type="PIRSR" id="PIRSR000196-2"/>
    </source>
</evidence>
<dbReference type="UniPathway" id="UPA00261">
    <property type="reaction ID" value="UER00373"/>
</dbReference>
<comment type="pathway">
    <text evidence="1">Amino-acid degradation; L-proline degradation into L-glutamate; L-glutamate from L-proline: step 1/2.</text>
</comment>
<dbReference type="eggNOG" id="COG0506">
    <property type="taxonomic scope" value="Bacteria"/>
</dbReference>
<keyword evidence="7" id="KW-0642">Proline metabolism</keyword>
<keyword evidence="13" id="KW-1185">Reference proteome</keyword>
<evidence type="ECO:0000256" key="8">
    <source>
        <dbReference type="ARBA" id="ARBA00048779"/>
    </source>
</evidence>
<reference evidence="12 13" key="1">
    <citation type="submission" date="2011-09" db="EMBL/GenBank/DDBJ databases">
        <authorList>
            <consortium name="US DOE Joint Genome Institute (JGI-PGF)"/>
            <person name="Lucas S."/>
            <person name="Han J."/>
            <person name="Lapidus A."/>
            <person name="Cheng J.-F."/>
            <person name="Goodwin L."/>
            <person name="Pitluck S."/>
            <person name="Peters L."/>
            <person name="Land M.L."/>
            <person name="Hauser L."/>
            <person name="Orellana R."/>
            <person name="Lovley D."/>
            <person name="Woyke T.J."/>
        </authorList>
    </citation>
    <scope>NUCLEOTIDE SEQUENCE [LARGE SCALE GENOMIC DNA]</scope>
    <source>
        <strain evidence="12 13">2ac9</strain>
    </source>
</reference>
<organism evidence="12 13">
    <name type="scientific">Desulfobacter postgatei 2ac9</name>
    <dbReference type="NCBI Taxonomy" id="879212"/>
    <lineage>
        <taxon>Bacteria</taxon>
        <taxon>Pseudomonadati</taxon>
        <taxon>Thermodesulfobacteriota</taxon>
        <taxon>Desulfobacteria</taxon>
        <taxon>Desulfobacterales</taxon>
        <taxon>Desulfobacteraceae</taxon>
        <taxon>Desulfobacter</taxon>
    </lineage>
</organism>
<dbReference type="InterPro" id="IPR015659">
    <property type="entry name" value="Proline_oxidase"/>
</dbReference>
<dbReference type="InterPro" id="IPR029041">
    <property type="entry name" value="FAD-linked_oxidoreductase-like"/>
</dbReference>
<comment type="cofactor">
    <cofactor evidence="10">
        <name>FAD</name>
        <dbReference type="ChEBI" id="CHEBI:57692"/>
    </cofactor>
    <text evidence="10">Binds 1 FAD per subunit.</text>
</comment>
<dbReference type="GO" id="GO:0000166">
    <property type="term" value="F:nucleotide binding"/>
    <property type="evidence" value="ECO:0007669"/>
    <property type="project" value="UniProtKB-KW"/>
</dbReference>
<evidence type="ECO:0000256" key="3">
    <source>
        <dbReference type="ARBA" id="ARBA00022630"/>
    </source>
</evidence>
<feature type="binding site" evidence="10">
    <location>
        <begin position="221"/>
        <end position="222"/>
    </location>
    <ligand>
        <name>FAD</name>
        <dbReference type="ChEBI" id="CHEBI:57692"/>
    </ligand>
</feature>
<feature type="binding site" evidence="9">
    <location>
        <position position="283"/>
    </location>
    <ligand>
        <name>substrate</name>
    </ligand>
</feature>
<feature type="binding site" evidence="9">
    <location>
        <position position="89"/>
    </location>
    <ligand>
        <name>substrate</name>
    </ligand>
</feature>
<dbReference type="PANTHER" id="PTHR13914">
    <property type="entry name" value="PROLINE OXIDASE"/>
    <property type="match status" value="1"/>
</dbReference>
<keyword evidence="3" id="KW-0285">Flavoprotein</keyword>
<protein>
    <recommendedName>
        <fullName evidence="2">proline dehydrogenase</fullName>
        <ecNumber evidence="2">1.5.5.2</ecNumber>
    </recommendedName>
</protein>
<dbReference type="AlphaFoldDB" id="I5B540"/>
<evidence type="ECO:0000259" key="11">
    <source>
        <dbReference type="Pfam" id="PF01619"/>
    </source>
</evidence>
<dbReference type="GO" id="GO:0010133">
    <property type="term" value="P:L-proline catabolic process to L-glutamate"/>
    <property type="evidence" value="ECO:0007669"/>
    <property type="project" value="UniProtKB-UniPathway"/>
</dbReference>
<dbReference type="EMBL" id="CM001488">
    <property type="protein sequence ID" value="EIM64603.1"/>
    <property type="molecule type" value="Genomic_DNA"/>
</dbReference>
<name>I5B540_9BACT</name>
<dbReference type="GO" id="GO:0004657">
    <property type="term" value="F:proline dehydrogenase activity"/>
    <property type="evidence" value="ECO:0007669"/>
    <property type="project" value="UniProtKB-EC"/>
</dbReference>
<evidence type="ECO:0000256" key="1">
    <source>
        <dbReference type="ARBA" id="ARBA00004739"/>
    </source>
</evidence>
<dbReference type="Proteomes" id="UP000005778">
    <property type="component" value="Chromosome"/>
</dbReference>
<reference evidence="12 13" key="2">
    <citation type="submission" date="2012-02" db="EMBL/GenBank/DDBJ databases">
        <title>Improved High-Quality Draft sequence of Desulfobacter postgatei 2ac9.</title>
        <authorList>
            <consortium name="US DOE Joint Genome Institute"/>
            <person name="Lucas S."/>
            <person name="Han J."/>
            <person name="Lapidus A."/>
            <person name="Cheng J.-F."/>
            <person name="Goodwin L."/>
            <person name="Pitluck S."/>
            <person name="Peters L."/>
            <person name="Ovchinnikova G."/>
            <person name="Held B."/>
            <person name="Detter J.C."/>
            <person name="Han C."/>
            <person name="Tapia R."/>
            <person name="Land M."/>
            <person name="Hauser L."/>
            <person name="Kyrpides N."/>
            <person name="Ivanova N."/>
            <person name="Pagani I."/>
            <person name="Orellana R."/>
            <person name="Lovley D."/>
            <person name="Woyke T."/>
        </authorList>
    </citation>
    <scope>NUCLEOTIDE SEQUENCE [LARGE SCALE GENOMIC DNA]</scope>
    <source>
        <strain evidence="12 13">2ac9</strain>
    </source>
</reference>
<dbReference type="Gene3D" id="3.20.20.220">
    <property type="match status" value="1"/>
</dbReference>
<dbReference type="PANTHER" id="PTHR13914:SF0">
    <property type="entry name" value="PROLINE DEHYDROGENASE 1, MITOCHONDRIAL"/>
    <property type="match status" value="1"/>
</dbReference>
<evidence type="ECO:0000256" key="2">
    <source>
        <dbReference type="ARBA" id="ARBA00012695"/>
    </source>
</evidence>